<dbReference type="AlphaFoldDB" id="A0A9P3PU12"/>
<sequence>MLFSGKACFSPSVPAVLRKGWVRNGGTLTHSVADFYQADFFFCSGLDDPWLSQLLSRSFVVRHAKWISTCIAEQFLMPVAPYTLDHRFDPSAIDLPVPTPTYSEMSATSAPDSDPASTASQPAAAQTNPLKRNFREVTADDSYHEINPRTAKRPCARADDSPPVEVPSRPSKRIAEEFSADGAGTPQLRPVDVTLQKPCGSSLATICMTRPLVPSFKTAQLVSFDDSGIGLIDSPERPCKPVPPNAGSNTHISNTTPHTERPQKSCKKPSKFIIKVLKPPVERIAAQNPFQSITSTAVKVQPELVPSQSPYTHSESLLRSLTNTNHRSLSSTTDDTVEDSDARAVFWRRAREGYSGSGPLVLSMTELVRASTPGTDAKLFTCGGSYYGEKFACVWRS</sequence>
<name>A0A9P3PU12_LYOSH</name>
<evidence type="ECO:0000256" key="1">
    <source>
        <dbReference type="SAM" id="MobiDB-lite"/>
    </source>
</evidence>
<evidence type="ECO:0000313" key="2">
    <source>
        <dbReference type="EMBL" id="GLB41554.1"/>
    </source>
</evidence>
<organism evidence="2 3">
    <name type="scientific">Lyophyllum shimeji</name>
    <name type="common">Hon-shimeji</name>
    <name type="synonym">Tricholoma shimeji</name>
    <dbReference type="NCBI Taxonomy" id="47721"/>
    <lineage>
        <taxon>Eukaryota</taxon>
        <taxon>Fungi</taxon>
        <taxon>Dikarya</taxon>
        <taxon>Basidiomycota</taxon>
        <taxon>Agaricomycotina</taxon>
        <taxon>Agaricomycetes</taxon>
        <taxon>Agaricomycetidae</taxon>
        <taxon>Agaricales</taxon>
        <taxon>Tricholomatineae</taxon>
        <taxon>Lyophyllaceae</taxon>
        <taxon>Lyophyllum</taxon>
    </lineage>
</organism>
<accession>A0A9P3PU12</accession>
<dbReference type="OrthoDB" id="3197870at2759"/>
<reference evidence="2" key="1">
    <citation type="submission" date="2022-07" db="EMBL/GenBank/DDBJ databases">
        <title>The genome of Lyophyllum shimeji provides insight into the initial evolution of ectomycorrhizal fungal genome.</title>
        <authorList>
            <person name="Kobayashi Y."/>
            <person name="Shibata T."/>
            <person name="Hirakawa H."/>
            <person name="Shigenobu S."/>
            <person name="Nishiyama T."/>
            <person name="Yamada A."/>
            <person name="Hasebe M."/>
            <person name="Kawaguchi M."/>
        </authorList>
    </citation>
    <scope>NUCLEOTIDE SEQUENCE</scope>
    <source>
        <strain evidence="2">AT787</strain>
    </source>
</reference>
<keyword evidence="3" id="KW-1185">Reference proteome</keyword>
<feature type="compositionally biased region" description="Polar residues" evidence="1">
    <location>
        <begin position="246"/>
        <end position="257"/>
    </location>
</feature>
<proteinExistence type="predicted"/>
<protein>
    <submittedName>
        <fullName evidence="2">Uncharacterized protein</fullName>
    </submittedName>
</protein>
<comment type="caution">
    <text evidence="2">The sequence shown here is derived from an EMBL/GenBank/DDBJ whole genome shotgun (WGS) entry which is preliminary data.</text>
</comment>
<gene>
    <name evidence="2" type="ORF">LshimejAT787_1001540</name>
</gene>
<feature type="region of interest" description="Disordered" evidence="1">
    <location>
        <begin position="99"/>
        <end position="170"/>
    </location>
</feature>
<feature type="compositionally biased region" description="Low complexity" evidence="1">
    <location>
        <begin position="106"/>
        <end position="127"/>
    </location>
</feature>
<dbReference type="EMBL" id="BRPK01000010">
    <property type="protein sequence ID" value="GLB41554.1"/>
    <property type="molecule type" value="Genomic_DNA"/>
</dbReference>
<feature type="region of interest" description="Disordered" evidence="1">
    <location>
        <begin position="244"/>
        <end position="265"/>
    </location>
</feature>
<feature type="compositionally biased region" description="Basic and acidic residues" evidence="1">
    <location>
        <begin position="133"/>
        <end position="147"/>
    </location>
</feature>
<evidence type="ECO:0000313" key="3">
    <source>
        <dbReference type="Proteomes" id="UP001063166"/>
    </source>
</evidence>
<dbReference type="Proteomes" id="UP001063166">
    <property type="component" value="Unassembled WGS sequence"/>
</dbReference>